<evidence type="ECO:0000256" key="1">
    <source>
        <dbReference type="SAM" id="SignalP"/>
    </source>
</evidence>
<feature type="chain" id="PRO_5046793267" evidence="1">
    <location>
        <begin position="22"/>
        <end position="214"/>
    </location>
</feature>
<evidence type="ECO:0000313" key="2">
    <source>
        <dbReference type="EMBL" id="MFC7705245.1"/>
    </source>
</evidence>
<dbReference type="InterPro" id="IPR010239">
    <property type="entry name" value="CHP02001"/>
</dbReference>
<reference evidence="3" key="1">
    <citation type="journal article" date="2019" name="Int. J. Syst. Evol. Microbiol.">
        <title>The Global Catalogue of Microorganisms (GCM) 10K type strain sequencing project: providing services to taxonomists for standard genome sequencing and annotation.</title>
        <authorList>
            <consortium name="The Broad Institute Genomics Platform"/>
            <consortium name="The Broad Institute Genome Sequencing Center for Infectious Disease"/>
            <person name="Wu L."/>
            <person name="Ma J."/>
        </authorList>
    </citation>
    <scope>NUCLEOTIDE SEQUENCE [LARGE SCALE GENOMIC DNA]</scope>
    <source>
        <strain evidence="3">CGMCC 1.12750</strain>
    </source>
</reference>
<feature type="signal peptide" evidence="1">
    <location>
        <begin position="1"/>
        <end position="21"/>
    </location>
</feature>
<gene>
    <name evidence="2" type="ORF">ACFQXB_13680</name>
</gene>
<dbReference type="RefSeq" id="WP_377404819.1">
    <property type="nucleotide sequence ID" value="NZ_JBHTFQ010000007.1"/>
</dbReference>
<dbReference type="NCBIfam" id="TIGR02001">
    <property type="entry name" value="gcw_chp"/>
    <property type="match status" value="1"/>
</dbReference>
<sequence length="214" mass="22865">MKYLVPALATAAGLFAGAASAQEMIISGGATLTTNYISNGITQTQGNPAFQPWVEVESMGFYGGAWASNVKFPDSDDRTELDLYVGYRGETFGGFGYDFGYARYFYNRSGDAGGELLASLSAQMADGFSLGTDFAYDPQAEDLTASLLVGYQGFQGLGVSGEFGRSQPNSNNFWNVGVGYDITDYLGVDLRYHDTTSTAGIVALSGTVTFELFR</sequence>
<proteinExistence type="predicted"/>
<comment type="caution">
    <text evidence="2">The sequence shown here is derived from an EMBL/GenBank/DDBJ whole genome shotgun (WGS) entry which is preliminary data.</text>
</comment>
<name>A0ABW2UMF1_9RHOB</name>
<keyword evidence="1" id="KW-0732">Signal</keyword>
<dbReference type="Pfam" id="PF09694">
    <property type="entry name" value="Gcw_chp"/>
    <property type="match status" value="1"/>
</dbReference>
<dbReference type="EMBL" id="JBHTFQ010000007">
    <property type="protein sequence ID" value="MFC7705245.1"/>
    <property type="molecule type" value="Genomic_DNA"/>
</dbReference>
<keyword evidence="3" id="KW-1185">Reference proteome</keyword>
<accession>A0ABW2UMF1</accession>
<protein>
    <submittedName>
        <fullName evidence="2">TorF family putative porin</fullName>
    </submittedName>
</protein>
<dbReference type="Proteomes" id="UP001596516">
    <property type="component" value="Unassembled WGS sequence"/>
</dbReference>
<evidence type="ECO:0000313" key="3">
    <source>
        <dbReference type="Proteomes" id="UP001596516"/>
    </source>
</evidence>
<organism evidence="2 3">
    <name type="scientific">Plastorhodobacter daqingensis</name>
    <dbReference type="NCBI Taxonomy" id="1387281"/>
    <lineage>
        <taxon>Bacteria</taxon>
        <taxon>Pseudomonadati</taxon>
        <taxon>Pseudomonadota</taxon>
        <taxon>Alphaproteobacteria</taxon>
        <taxon>Rhodobacterales</taxon>
        <taxon>Paracoccaceae</taxon>
        <taxon>Plastorhodobacter</taxon>
    </lineage>
</organism>